<organism evidence="2 3">
    <name type="scientific">Tannerella sp. oral taxon BU063 isolate Cell 1/3</name>
    <dbReference type="NCBI Taxonomy" id="1411022"/>
    <lineage>
        <taxon>Bacteria</taxon>
        <taxon>Pseudomonadati</taxon>
        <taxon>Bacteroidota</taxon>
        <taxon>Bacteroidia</taxon>
        <taxon>Bacteroidales</taxon>
        <taxon>Tannerellaceae</taxon>
        <taxon>Tannerella</taxon>
    </lineage>
</organism>
<dbReference type="EMBL" id="AYYE01001257">
    <property type="protein sequence ID" value="ETK05938.1"/>
    <property type="molecule type" value="Genomic_DNA"/>
</dbReference>
<gene>
    <name evidence="2" type="ORF">T230_15015</name>
</gene>
<accession>W2CFW8</accession>
<dbReference type="Proteomes" id="UP000034982">
    <property type="component" value="Unassembled WGS sequence"/>
</dbReference>
<feature type="region of interest" description="Disordered" evidence="1">
    <location>
        <begin position="1"/>
        <end position="20"/>
    </location>
</feature>
<name>W2CFW8_9BACT</name>
<evidence type="ECO:0000256" key="1">
    <source>
        <dbReference type="SAM" id="MobiDB-lite"/>
    </source>
</evidence>
<feature type="compositionally biased region" description="Basic and acidic residues" evidence="1">
    <location>
        <begin position="61"/>
        <end position="70"/>
    </location>
</feature>
<reference evidence="2 3" key="1">
    <citation type="submission" date="2013-11" db="EMBL/GenBank/DDBJ databases">
        <title>Single cell genomics of uncultured Tannerella BU063 (oral taxon 286).</title>
        <authorList>
            <person name="Beall C.J."/>
            <person name="Campbell A.G."/>
            <person name="Griffen A.L."/>
            <person name="Podar M."/>
            <person name="Leys E.J."/>
        </authorList>
    </citation>
    <scope>NUCLEOTIDE SEQUENCE [LARGE SCALE GENOMIC DNA]</scope>
    <source>
        <strain evidence="2">Cell 1/3</strain>
    </source>
</reference>
<comment type="caution">
    <text evidence="2">The sequence shown here is derived from an EMBL/GenBank/DDBJ whole genome shotgun (WGS) entry which is preliminary data.</text>
</comment>
<evidence type="ECO:0000313" key="2">
    <source>
        <dbReference type="EMBL" id="ETK05938.1"/>
    </source>
</evidence>
<sequence length="94" mass="10041">MEEKKQKKIKASAEAGEACRVPGQTSLAAAAAPLPRPGKFGPGTRTNLAGGRSRPATEAGEVSRDQDKPCWRPQPPLYRGRGSLGRVLLFLDDN</sequence>
<protein>
    <submittedName>
        <fullName evidence="2">Uncharacterized protein</fullName>
    </submittedName>
</protein>
<feature type="compositionally biased region" description="Basic residues" evidence="1">
    <location>
        <begin position="1"/>
        <end position="10"/>
    </location>
</feature>
<feature type="region of interest" description="Disordered" evidence="1">
    <location>
        <begin position="32"/>
        <end position="77"/>
    </location>
</feature>
<evidence type="ECO:0000313" key="3">
    <source>
        <dbReference type="Proteomes" id="UP000034982"/>
    </source>
</evidence>
<proteinExistence type="predicted"/>
<dbReference type="AlphaFoldDB" id="W2CFW8"/>